<evidence type="ECO:0000313" key="3">
    <source>
        <dbReference type="Proteomes" id="UP001578633"/>
    </source>
</evidence>
<dbReference type="GeneID" id="96084703"/>
<gene>
    <name evidence="2" type="ORF">ACET3X_004381</name>
</gene>
<reference evidence="2 3" key="1">
    <citation type="submission" date="2024-09" db="EMBL/GenBank/DDBJ databases">
        <title>T2T genomes of carrot and Alternaria dauci and their utility for understanding host-pathogen interaction during carrot leaf blight disease.</title>
        <authorList>
            <person name="Liu W."/>
            <person name="Xu S."/>
            <person name="Ou C."/>
            <person name="Liu X."/>
            <person name="Zhuang F."/>
            <person name="Deng X.W."/>
        </authorList>
    </citation>
    <scope>NUCLEOTIDE SEQUENCE [LARGE SCALE GENOMIC DNA]</scope>
    <source>
        <strain evidence="2 3">A2016</strain>
    </source>
</reference>
<dbReference type="RefSeq" id="XP_069308359.1">
    <property type="nucleotide sequence ID" value="XM_069450578.1"/>
</dbReference>
<evidence type="ECO:0000256" key="1">
    <source>
        <dbReference type="SAM" id="MobiDB-lite"/>
    </source>
</evidence>
<feature type="region of interest" description="Disordered" evidence="1">
    <location>
        <begin position="73"/>
        <end position="126"/>
    </location>
</feature>
<dbReference type="Proteomes" id="UP001578633">
    <property type="component" value="Chromosome 3"/>
</dbReference>
<feature type="compositionally biased region" description="Basic and acidic residues" evidence="1">
    <location>
        <begin position="116"/>
        <end position="126"/>
    </location>
</feature>
<sequence length="126" mass="13802">MPPPTSPAKLHGAALIAPTYHITVKGEDSAPSGLFSTQIHAIDNATEVPPARAHRSFSTALNDWKYENLEWNSDPNRGLNLRPRMKCEGEREEDREDKEHDTGQAGGASYGPYAADSKDGCWHNSS</sequence>
<organism evidence="2 3">
    <name type="scientific">Alternaria dauci</name>
    <dbReference type="NCBI Taxonomy" id="48095"/>
    <lineage>
        <taxon>Eukaryota</taxon>
        <taxon>Fungi</taxon>
        <taxon>Dikarya</taxon>
        <taxon>Ascomycota</taxon>
        <taxon>Pezizomycotina</taxon>
        <taxon>Dothideomycetes</taxon>
        <taxon>Pleosporomycetidae</taxon>
        <taxon>Pleosporales</taxon>
        <taxon>Pleosporineae</taxon>
        <taxon>Pleosporaceae</taxon>
        <taxon>Alternaria</taxon>
        <taxon>Alternaria sect. Porri</taxon>
    </lineage>
</organism>
<accession>A0ABR3UMS1</accession>
<proteinExistence type="predicted"/>
<dbReference type="EMBL" id="JBHGVX010000003">
    <property type="protein sequence ID" value="KAL1797775.1"/>
    <property type="molecule type" value="Genomic_DNA"/>
</dbReference>
<keyword evidence="3" id="KW-1185">Reference proteome</keyword>
<comment type="caution">
    <text evidence="2">The sequence shown here is derived from an EMBL/GenBank/DDBJ whole genome shotgun (WGS) entry which is preliminary data.</text>
</comment>
<evidence type="ECO:0000313" key="2">
    <source>
        <dbReference type="EMBL" id="KAL1797775.1"/>
    </source>
</evidence>
<protein>
    <submittedName>
        <fullName evidence="2">Uncharacterized protein</fullName>
    </submittedName>
</protein>
<name>A0ABR3UMS1_9PLEO</name>